<sequence>MWLALLLVLLQFAVVVLRYAFGTSFIMMQEGVIYLHAILFMLSIGYTYLVDQHVRVDVLYAGWPPRRKALVDLLAVLVGVLP</sequence>
<evidence type="ECO:0000256" key="6">
    <source>
        <dbReference type="ARBA" id="ARBA00022989"/>
    </source>
</evidence>
<feature type="transmembrane region" description="Helical" evidence="9">
    <location>
        <begin position="32"/>
        <end position="50"/>
    </location>
</feature>
<dbReference type="GO" id="GO:0005886">
    <property type="term" value="C:plasma membrane"/>
    <property type="evidence" value="ECO:0007669"/>
    <property type="project" value="UniProtKB-SubCell"/>
</dbReference>
<keyword evidence="5 9" id="KW-0812">Transmembrane</keyword>
<keyword evidence="6 9" id="KW-1133">Transmembrane helix</keyword>
<evidence type="ECO:0000256" key="7">
    <source>
        <dbReference type="ARBA" id="ARBA00023136"/>
    </source>
</evidence>
<dbReference type="EMBL" id="PGTN01000727">
    <property type="protein sequence ID" value="PJF45816.1"/>
    <property type="molecule type" value="Genomic_DNA"/>
</dbReference>
<evidence type="ECO:0000256" key="2">
    <source>
        <dbReference type="ARBA" id="ARBA00022448"/>
    </source>
</evidence>
<dbReference type="PANTHER" id="PTHR35011:SF4">
    <property type="entry name" value="SLL1102 PROTEIN"/>
    <property type="match status" value="1"/>
</dbReference>
<evidence type="ECO:0000313" key="11">
    <source>
        <dbReference type="EMBL" id="PJF45816.1"/>
    </source>
</evidence>
<feature type="non-terminal residue" evidence="11">
    <location>
        <position position="82"/>
    </location>
</feature>
<dbReference type="Proteomes" id="UP000230790">
    <property type="component" value="Unassembled WGS sequence"/>
</dbReference>
<organism evidence="11 12">
    <name type="scientific">Candidatus Thermofonsia Clade 3 bacterium</name>
    <dbReference type="NCBI Taxonomy" id="2364212"/>
    <lineage>
        <taxon>Bacteria</taxon>
        <taxon>Bacillati</taxon>
        <taxon>Chloroflexota</taxon>
        <taxon>Candidatus Thermofontia</taxon>
        <taxon>Candidatus Thermofonsia Clade 3</taxon>
    </lineage>
</organism>
<evidence type="ECO:0000259" key="10">
    <source>
        <dbReference type="Pfam" id="PF04290"/>
    </source>
</evidence>
<keyword evidence="3" id="KW-1003">Cell membrane</keyword>
<dbReference type="InterPro" id="IPR007387">
    <property type="entry name" value="TRAP_DctQ"/>
</dbReference>
<comment type="similarity">
    <text evidence="8">Belongs to the TRAP transporter small permease family.</text>
</comment>
<name>A0A2M8Q7N8_9CHLR</name>
<reference evidence="11 12" key="1">
    <citation type="submission" date="2017-11" db="EMBL/GenBank/DDBJ databases">
        <title>Evolution of Phototrophy in the Chloroflexi Phylum Driven by Horizontal Gene Transfer.</title>
        <authorList>
            <person name="Ward L.M."/>
            <person name="Hemp J."/>
            <person name="Shih P.M."/>
            <person name="Mcglynn S.E."/>
            <person name="Fischer W."/>
        </authorList>
    </citation>
    <scope>NUCLEOTIDE SEQUENCE [LARGE SCALE GENOMIC DNA]</scope>
    <source>
        <strain evidence="11">JP3_7</strain>
    </source>
</reference>
<evidence type="ECO:0000256" key="8">
    <source>
        <dbReference type="ARBA" id="ARBA00038436"/>
    </source>
</evidence>
<dbReference type="InterPro" id="IPR055348">
    <property type="entry name" value="DctQ"/>
</dbReference>
<comment type="caution">
    <text evidence="11">The sequence shown here is derived from an EMBL/GenBank/DDBJ whole genome shotgun (WGS) entry which is preliminary data.</text>
</comment>
<protein>
    <submittedName>
        <fullName evidence="11">C4-dicarboxylate ABC transporter permease</fullName>
    </submittedName>
</protein>
<feature type="domain" description="Tripartite ATP-independent periplasmic transporters DctQ component" evidence="10">
    <location>
        <begin position="7"/>
        <end position="81"/>
    </location>
</feature>
<dbReference type="Pfam" id="PF04290">
    <property type="entry name" value="DctQ"/>
    <property type="match status" value="1"/>
</dbReference>
<keyword evidence="7 9" id="KW-0472">Membrane</keyword>
<evidence type="ECO:0000256" key="9">
    <source>
        <dbReference type="SAM" id="Phobius"/>
    </source>
</evidence>
<gene>
    <name evidence="11" type="ORF">CUN48_16965</name>
</gene>
<accession>A0A2M8Q7N8</accession>
<keyword evidence="4" id="KW-0997">Cell inner membrane</keyword>
<comment type="subcellular location">
    <subcellularLocation>
        <location evidence="1">Cell inner membrane</location>
        <topology evidence="1">Multi-pass membrane protein</topology>
    </subcellularLocation>
</comment>
<evidence type="ECO:0000256" key="5">
    <source>
        <dbReference type="ARBA" id="ARBA00022692"/>
    </source>
</evidence>
<evidence type="ECO:0000256" key="4">
    <source>
        <dbReference type="ARBA" id="ARBA00022519"/>
    </source>
</evidence>
<evidence type="ECO:0000256" key="1">
    <source>
        <dbReference type="ARBA" id="ARBA00004429"/>
    </source>
</evidence>
<keyword evidence="2" id="KW-0813">Transport</keyword>
<dbReference type="PANTHER" id="PTHR35011">
    <property type="entry name" value="2,3-DIKETO-L-GULONATE TRAP TRANSPORTER SMALL PERMEASE PROTEIN YIAM"/>
    <property type="match status" value="1"/>
</dbReference>
<proteinExistence type="inferred from homology"/>
<dbReference type="AlphaFoldDB" id="A0A2M8Q7N8"/>
<evidence type="ECO:0000313" key="12">
    <source>
        <dbReference type="Proteomes" id="UP000230790"/>
    </source>
</evidence>
<evidence type="ECO:0000256" key="3">
    <source>
        <dbReference type="ARBA" id="ARBA00022475"/>
    </source>
</evidence>